<reference evidence="1" key="1">
    <citation type="submission" date="2021-06" db="EMBL/GenBank/DDBJ databases">
        <authorList>
            <person name="Kallberg Y."/>
            <person name="Tangrot J."/>
            <person name="Rosling A."/>
        </authorList>
    </citation>
    <scope>NUCLEOTIDE SEQUENCE</scope>
    <source>
        <strain evidence="1">CL356</strain>
    </source>
</reference>
<dbReference type="EMBL" id="CAJVPT010003200">
    <property type="protein sequence ID" value="CAG8492889.1"/>
    <property type="molecule type" value="Genomic_DNA"/>
</dbReference>
<protein>
    <submittedName>
        <fullName evidence="1">11405_t:CDS:1</fullName>
    </submittedName>
</protein>
<comment type="caution">
    <text evidence="1">The sequence shown here is derived from an EMBL/GenBank/DDBJ whole genome shotgun (WGS) entry which is preliminary data.</text>
</comment>
<evidence type="ECO:0000313" key="2">
    <source>
        <dbReference type="Proteomes" id="UP000789525"/>
    </source>
</evidence>
<gene>
    <name evidence="1" type="ORF">ACOLOM_LOCUS2453</name>
</gene>
<organism evidence="1 2">
    <name type="scientific">Acaulospora colombiana</name>
    <dbReference type="NCBI Taxonomy" id="27376"/>
    <lineage>
        <taxon>Eukaryota</taxon>
        <taxon>Fungi</taxon>
        <taxon>Fungi incertae sedis</taxon>
        <taxon>Mucoromycota</taxon>
        <taxon>Glomeromycotina</taxon>
        <taxon>Glomeromycetes</taxon>
        <taxon>Diversisporales</taxon>
        <taxon>Acaulosporaceae</taxon>
        <taxon>Acaulospora</taxon>
    </lineage>
</organism>
<accession>A0ACA9KW69</accession>
<proteinExistence type="predicted"/>
<dbReference type="Proteomes" id="UP000789525">
    <property type="component" value="Unassembled WGS sequence"/>
</dbReference>
<keyword evidence="2" id="KW-1185">Reference proteome</keyword>
<sequence length="178" mass="19092">MFRLFELSFLLLAFLVITSTAISIPYSRDPGNKENITATLENGSIFCSFLPPNYGGDVSGSEGDAITFCNKPSPNAPGARIFPDGFIKSYHFATGDGYIQVTGTIHRDAYGLKASDKGGQYDSVGAPPGAICANYDKFVNLVEPDIELFCIRCCTDTSKCDTGHSENGCESIIPGDYS</sequence>
<name>A0ACA9KW69_9GLOM</name>
<evidence type="ECO:0000313" key="1">
    <source>
        <dbReference type="EMBL" id="CAG8492889.1"/>
    </source>
</evidence>